<dbReference type="Gene3D" id="1.10.287.130">
    <property type="match status" value="1"/>
</dbReference>
<keyword evidence="10" id="KW-1185">Reference proteome</keyword>
<evidence type="ECO:0000256" key="3">
    <source>
        <dbReference type="ARBA" id="ARBA00022553"/>
    </source>
</evidence>
<dbReference type="InterPro" id="IPR003661">
    <property type="entry name" value="HisK_dim/P_dom"/>
</dbReference>
<dbReference type="InterPro" id="IPR036890">
    <property type="entry name" value="HATPase_C_sf"/>
</dbReference>
<dbReference type="Gene3D" id="3.40.50.2300">
    <property type="match status" value="1"/>
</dbReference>
<evidence type="ECO:0000256" key="1">
    <source>
        <dbReference type="ARBA" id="ARBA00000085"/>
    </source>
</evidence>
<feature type="domain" description="Histidine kinase" evidence="7">
    <location>
        <begin position="404"/>
        <end position="623"/>
    </location>
</feature>
<accession>A0A222FK28</accession>
<feature type="transmembrane region" description="Helical" evidence="6">
    <location>
        <begin position="275"/>
        <end position="294"/>
    </location>
</feature>
<dbReference type="CDD" id="cd00082">
    <property type="entry name" value="HisKA"/>
    <property type="match status" value="1"/>
</dbReference>
<keyword evidence="6" id="KW-0472">Membrane</keyword>
<name>A0A222FK28_9GAMM</name>
<evidence type="ECO:0000259" key="8">
    <source>
        <dbReference type="PROSITE" id="PS50110"/>
    </source>
</evidence>
<keyword evidence="6" id="KW-0812">Transmembrane</keyword>
<protein>
    <recommendedName>
        <fullName evidence="2">histidine kinase</fullName>
        <ecNumber evidence="2">2.7.13.3</ecNumber>
    </recommendedName>
</protein>
<dbReference type="EC" id="2.7.13.3" evidence="2"/>
<dbReference type="Gene3D" id="2.60.40.2380">
    <property type="match status" value="1"/>
</dbReference>
<evidence type="ECO:0000256" key="6">
    <source>
        <dbReference type="SAM" id="Phobius"/>
    </source>
</evidence>
<dbReference type="CDD" id="cd17546">
    <property type="entry name" value="REC_hyHK_CKI1_RcsC-like"/>
    <property type="match status" value="1"/>
</dbReference>
<evidence type="ECO:0000313" key="9">
    <source>
        <dbReference type="EMBL" id="ASP38936.1"/>
    </source>
</evidence>
<evidence type="ECO:0000259" key="7">
    <source>
        <dbReference type="PROSITE" id="PS50109"/>
    </source>
</evidence>
<dbReference type="KEGG" id="bsan:CHH28_09690"/>
<dbReference type="PROSITE" id="PS50110">
    <property type="entry name" value="RESPONSE_REGULATORY"/>
    <property type="match status" value="1"/>
</dbReference>
<sequence length="770" mass="86456">MKAINRLLLVLLTLIVLPSWGNSPVLLPDGSYDIPVTQYVAIYEDSSARLGIERMLTREQQLRFTPSHSQTLKFGVSDSVFWLRLSITNPYNNERQAVISLSNNRLGQVRLFDITSGDLRSVLAAQQAGQLRGGFQQAYPFRVALQPKSTHSYLIRLSSDSVFNSAVYITSLDHFLLNEQAQFWTLGLVLGWILATLAYFAQLWVGQRLALAGWSVGYCLSMAGYLVAWSSLGAALHPVPPEVREWLTLVCLPLAAIAFNQAVNSLPWPTPVRRIGLTVLSLLQAVTMLTALFLDGFADLLVTLAVTINYLLLAVWLLFRHSHKRKAQQPLQWGAAIAGLGLLISVLTDLNLLQLDTFTDWATLLLPMVMVVSLVLASMRINRTHKSYQSRANLSELPPALLAQISHELRSPINGVIGMSELLSDSPLSTSQRSYLDTIHMAGRDLVHVTNQLADLGRLYEQRIELESRAFAINELLEHTMTYFQQQSVQKQVELMLDASDRLAPRYIGDQQRIAAILYSLLRHTLDYAEFGELTLRAQPYQHEQQQGLHLQLVLSGSLIKHEEFRAVLRQLQPQRGHDSDLANRHWDLRVSRQLLAHMHARMAVESINQQGASVDLYLPLTAEHDAAERAMFSDPRLIGRRVLIVDDNATLRTVLEKHLKRWNIDAWVSHSGPEALAQLRSQASIGEPIDTVITDQDMPAMTGLQLAERINGDKEIEPKPRMMMLTGMVSAELRRKALNVGIRQVIPKPITADKLRRCLNELETSTDPL</sequence>
<dbReference type="EMBL" id="CP022530">
    <property type="protein sequence ID" value="ASP38936.1"/>
    <property type="molecule type" value="Genomic_DNA"/>
</dbReference>
<dbReference type="PANTHER" id="PTHR45339">
    <property type="entry name" value="HYBRID SIGNAL TRANSDUCTION HISTIDINE KINASE J"/>
    <property type="match status" value="1"/>
</dbReference>
<evidence type="ECO:0000256" key="5">
    <source>
        <dbReference type="PROSITE-ProRule" id="PRU00169"/>
    </source>
</evidence>
<dbReference type="InterPro" id="IPR036097">
    <property type="entry name" value="HisK_dim/P_sf"/>
</dbReference>
<dbReference type="GO" id="GO:0000155">
    <property type="term" value="F:phosphorelay sensor kinase activity"/>
    <property type="evidence" value="ECO:0007669"/>
    <property type="project" value="InterPro"/>
</dbReference>
<keyword evidence="6" id="KW-1133">Transmembrane helix</keyword>
<dbReference type="PROSITE" id="PS50109">
    <property type="entry name" value="HIS_KIN"/>
    <property type="match status" value="1"/>
</dbReference>
<dbReference type="SMART" id="SM00448">
    <property type="entry name" value="REC"/>
    <property type="match status" value="1"/>
</dbReference>
<keyword evidence="4" id="KW-0902">Two-component regulatory system</keyword>
<reference evidence="9 10" key="1">
    <citation type="submission" date="2017-07" db="EMBL/GenBank/DDBJ databases">
        <title>Annotated genome sequence of Bacterioplanes sanyensis isolated from Red Sea.</title>
        <authorList>
            <person name="Rehman Z.U."/>
        </authorList>
    </citation>
    <scope>NUCLEOTIDE SEQUENCE [LARGE SCALE GENOMIC DNA]</scope>
    <source>
        <strain evidence="9 10">NV9</strain>
    </source>
</reference>
<dbReference type="SMART" id="SM00388">
    <property type="entry name" value="HisKA"/>
    <property type="match status" value="1"/>
</dbReference>
<comment type="catalytic activity">
    <reaction evidence="1">
        <text>ATP + protein L-histidine = ADP + protein N-phospho-L-histidine.</text>
        <dbReference type="EC" id="2.7.13.3"/>
    </reaction>
</comment>
<dbReference type="SUPFAM" id="SSF52172">
    <property type="entry name" value="CheY-like"/>
    <property type="match status" value="1"/>
</dbReference>
<dbReference type="SUPFAM" id="SSF55874">
    <property type="entry name" value="ATPase domain of HSP90 chaperone/DNA topoisomerase II/histidine kinase"/>
    <property type="match status" value="1"/>
</dbReference>
<dbReference type="SUPFAM" id="SSF47384">
    <property type="entry name" value="Homodimeric domain of signal transducing histidine kinase"/>
    <property type="match status" value="1"/>
</dbReference>
<evidence type="ECO:0000256" key="2">
    <source>
        <dbReference type="ARBA" id="ARBA00012438"/>
    </source>
</evidence>
<evidence type="ECO:0000313" key="10">
    <source>
        <dbReference type="Proteomes" id="UP000202440"/>
    </source>
</evidence>
<feature type="transmembrane region" description="Helical" evidence="6">
    <location>
        <begin position="211"/>
        <end position="234"/>
    </location>
</feature>
<feature type="modified residue" description="4-aspartylphosphate" evidence="5">
    <location>
        <position position="696"/>
    </location>
</feature>
<dbReference type="InterPro" id="IPR001789">
    <property type="entry name" value="Sig_transdc_resp-reg_receiver"/>
</dbReference>
<proteinExistence type="predicted"/>
<feature type="transmembrane region" description="Helical" evidence="6">
    <location>
        <begin position="331"/>
        <end position="355"/>
    </location>
</feature>
<feature type="transmembrane region" description="Helical" evidence="6">
    <location>
        <begin position="361"/>
        <end position="381"/>
    </location>
</feature>
<dbReference type="Gene3D" id="3.30.565.10">
    <property type="entry name" value="Histidine kinase-like ATPase, C-terminal domain"/>
    <property type="match status" value="1"/>
</dbReference>
<dbReference type="Pfam" id="PF00072">
    <property type="entry name" value="Response_reg"/>
    <property type="match status" value="1"/>
</dbReference>
<feature type="transmembrane region" description="Helical" evidence="6">
    <location>
        <begin position="300"/>
        <end position="319"/>
    </location>
</feature>
<feature type="transmembrane region" description="Helical" evidence="6">
    <location>
        <begin position="246"/>
        <end position="263"/>
    </location>
</feature>
<feature type="domain" description="Response regulatory" evidence="8">
    <location>
        <begin position="642"/>
        <end position="764"/>
    </location>
</feature>
<keyword evidence="3 5" id="KW-0597">Phosphoprotein</keyword>
<organism evidence="9 10">
    <name type="scientific">Bacterioplanes sanyensis</name>
    <dbReference type="NCBI Taxonomy" id="1249553"/>
    <lineage>
        <taxon>Bacteria</taxon>
        <taxon>Pseudomonadati</taxon>
        <taxon>Pseudomonadota</taxon>
        <taxon>Gammaproteobacteria</taxon>
        <taxon>Oceanospirillales</taxon>
        <taxon>Oceanospirillaceae</taxon>
        <taxon>Bacterioplanes</taxon>
    </lineage>
</organism>
<dbReference type="InterPro" id="IPR005467">
    <property type="entry name" value="His_kinase_dom"/>
</dbReference>
<dbReference type="InterPro" id="IPR011622">
    <property type="entry name" value="7TMR_DISM_rcpt_extracell_dom2"/>
</dbReference>
<dbReference type="InterPro" id="IPR011006">
    <property type="entry name" value="CheY-like_superfamily"/>
</dbReference>
<gene>
    <name evidence="9" type="ORF">CHH28_09690</name>
</gene>
<dbReference type="Pfam" id="PF07696">
    <property type="entry name" value="7TMR-DISMED2"/>
    <property type="match status" value="1"/>
</dbReference>
<evidence type="ECO:0000256" key="4">
    <source>
        <dbReference type="ARBA" id="ARBA00023012"/>
    </source>
</evidence>
<dbReference type="Proteomes" id="UP000202440">
    <property type="component" value="Chromosome"/>
</dbReference>
<dbReference type="AlphaFoldDB" id="A0A222FK28"/>
<feature type="transmembrane region" description="Helical" evidence="6">
    <location>
        <begin position="183"/>
        <end position="204"/>
    </location>
</feature>
<dbReference type="RefSeq" id="WP_094060122.1">
    <property type="nucleotide sequence ID" value="NZ_CP022530.1"/>
</dbReference>
<dbReference type="PANTHER" id="PTHR45339:SF1">
    <property type="entry name" value="HYBRID SIGNAL TRANSDUCTION HISTIDINE KINASE J"/>
    <property type="match status" value="1"/>
</dbReference>
<dbReference type="OrthoDB" id="9797243at2"/>
<dbReference type="Pfam" id="PF00512">
    <property type="entry name" value="HisKA"/>
    <property type="match status" value="1"/>
</dbReference>